<protein>
    <submittedName>
        <fullName evidence="3">Uncharacterized protein</fullName>
    </submittedName>
</protein>
<feature type="chain" id="PRO_5046761515" evidence="2">
    <location>
        <begin position="23"/>
        <end position="234"/>
    </location>
</feature>
<keyword evidence="4" id="KW-1185">Reference proteome</keyword>
<accession>A0ABY5MSU7</accession>
<evidence type="ECO:0000313" key="4">
    <source>
        <dbReference type="Proteomes" id="UP000831921"/>
    </source>
</evidence>
<proteinExistence type="predicted"/>
<reference evidence="3 4" key="1">
    <citation type="submission" date="2022-05" db="EMBL/GenBank/DDBJ databases">
        <title>S8-45 Sphingomonas ultraviolaceadurans.</title>
        <authorList>
            <person name="Liu Y."/>
        </authorList>
    </citation>
    <scope>NUCLEOTIDE SEQUENCE [LARGE SCALE GENOMIC DNA]</scope>
    <source>
        <strain evidence="3 4">S8-45</strain>
    </source>
</reference>
<name>A0ABY5MSU7_9SPHN</name>
<feature type="signal peptide" evidence="2">
    <location>
        <begin position="1"/>
        <end position="22"/>
    </location>
</feature>
<evidence type="ECO:0000256" key="2">
    <source>
        <dbReference type="SAM" id="SignalP"/>
    </source>
</evidence>
<evidence type="ECO:0000256" key="1">
    <source>
        <dbReference type="SAM" id="MobiDB-lite"/>
    </source>
</evidence>
<dbReference type="Proteomes" id="UP000831921">
    <property type="component" value="Chromosome"/>
</dbReference>
<sequence>MIKSLVGLAGLPLLALAAPASGQYYPGSQNQYANQNQYGNQANANLTVRINQLQARLQAGVQAGSITRNEAAPIRQQIRDLTRLDRQYSVNGYTGQERAALQQRIRQVRQQLRVADNGANGRYNQWDVEDGYTQGGQQQGYNQGYQQPYQQGYQQPQQGYQQPVQQGGIAGVIGQLLGVGGLQVGQRVPNNLYGVPTQYQNQYRDGNGVYYRSDGRRIYQIDARNDTVIRIFGM</sequence>
<organism evidence="3 4">
    <name type="scientific">Sphingomonas glaciei</name>
    <dbReference type="NCBI Taxonomy" id="2938948"/>
    <lineage>
        <taxon>Bacteria</taxon>
        <taxon>Pseudomonadati</taxon>
        <taxon>Pseudomonadota</taxon>
        <taxon>Alphaproteobacteria</taxon>
        <taxon>Sphingomonadales</taxon>
        <taxon>Sphingomonadaceae</taxon>
        <taxon>Sphingomonas</taxon>
    </lineage>
</organism>
<keyword evidence="2" id="KW-0732">Signal</keyword>
<gene>
    <name evidence="3" type="ORF">M1K48_11675</name>
</gene>
<dbReference type="RefSeq" id="WP_249503371.1">
    <property type="nucleotide sequence ID" value="NZ_CP097253.1"/>
</dbReference>
<evidence type="ECO:0000313" key="3">
    <source>
        <dbReference type="EMBL" id="UUR07585.1"/>
    </source>
</evidence>
<feature type="region of interest" description="Disordered" evidence="1">
    <location>
        <begin position="123"/>
        <end position="144"/>
    </location>
</feature>
<dbReference type="EMBL" id="CP097253">
    <property type="protein sequence ID" value="UUR07585.1"/>
    <property type="molecule type" value="Genomic_DNA"/>
</dbReference>